<keyword evidence="6 8" id="KW-1133">Transmembrane helix</keyword>
<dbReference type="GO" id="GO:0034257">
    <property type="term" value="F:nicotinamide riboside transmembrane transporter activity"/>
    <property type="evidence" value="ECO:0007669"/>
    <property type="project" value="InterPro"/>
</dbReference>
<gene>
    <name evidence="9" type="ORF">CTZ28_07385</name>
</gene>
<evidence type="ECO:0000256" key="7">
    <source>
        <dbReference type="ARBA" id="ARBA00023136"/>
    </source>
</evidence>
<protein>
    <recommendedName>
        <fullName evidence="11">Nicotinamide mononucleotide transporter</fullName>
    </recommendedName>
</protein>
<evidence type="ECO:0000313" key="10">
    <source>
        <dbReference type="Proteomes" id="UP000270471"/>
    </source>
</evidence>
<organism evidence="9 10">
    <name type="scientific">Streptomyces shenzhenensis</name>
    <dbReference type="NCBI Taxonomy" id="943815"/>
    <lineage>
        <taxon>Bacteria</taxon>
        <taxon>Bacillati</taxon>
        <taxon>Actinomycetota</taxon>
        <taxon>Actinomycetes</taxon>
        <taxon>Kitasatosporales</taxon>
        <taxon>Streptomycetaceae</taxon>
        <taxon>Streptomyces</taxon>
    </lineage>
</organism>
<accession>A0A3M0IFK8</accession>
<feature type="transmembrane region" description="Helical" evidence="8">
    <location>
        <begin position="172"/>
        <end position="194"/>
    </location>
</feature>
<dbReference type="EMBL" id="PENI01000003">
    <property type="protein sequence ID" value="RMB86850.1"/>
    <property type="molecule type" value="Genomic_DNA"/>
</dbReference>
<comment type="caution">
    <text evidence="9">The sequence shown here is derived from an EMBL/GenBank/DDBJ whole genome shotgun (WGS) entry which is preliminary data.</text>
</comment>
<dbReference type="RefSeq" id="WP_121888428.1">
    <property type="nucleotide sequence ID" value="NZ_JBEXWZ010000046.1"/>
</dbReference>
<keyword evidence="5 8" id="KW-0812">Transmembrane</keyword>
<evidence type="ECO:0000256" key="8">
    <source>
        <dbReference type="SAM" id="Phobius"/>
    </source>
</evidence>
<evidence type="ECO:0000256" key="3">
    <source>
        <dbReference type="ARBA" id="ARBA00022448"/>
    </source>
</evidence>
<dbReference type="Pfam" id="PF04973">
    <property type="entry name" value="NMN_transporter"/>
    <property type="match status" value="1"/>
</dbReference>
<dbReference type="NCBIfam" id="TIGR01528">
    <property type="entry name" value="NMN_trans_PnuC"/>
    <property type="match status" value="1"/>
</dbReference>
<evidence type="ECO:0000313" key="9">
    <source>
        <dbReference type="EMBL" id="RMB86850.1"/>
    </source>
</evidence>
<dbReference type="OrthoDB" id="9791248at2"/>
<keyword evidence="7 8" id="KW-0472">Membrane</keyword>
<proteinExistence type="inferred from homology"/>
<comment type="similarity">
    <text evidence="2">Belongs to the nicotinamide ribonucleoside (NR) uptake permease (TC 4.B.1) family.</text>
</comment>
<keyword evidence="4" id="KW-1003">Cell membrane</keyword>
<feature type="transmembrane region" description="Helical" evidence="8">
    <location>
        <begin position="16"/>
        <end position="35"/>
    </location>
</feature>
<evidence type="ECO:0000256" key="2">
    <source>
        <dbReference type="ARBA" id="ARBA00006669"/>
    </source>
</evidence>
<reference evidence="9 10" key="1">
    <citation type="submission" date="2017-11" db="EMBL/GenBank/DDBJ databases">
        <title>Draft genome of actinobacteria isolated from guarana (Paullinia cupana (Mart.) Ducke.</title>
        <authorList>
            <person name="Siqueira K.A."/>
            <person name="Liotti R.G."/>
            <person name="Mendes T.A.O."/>
            <person name="Soares M.A."/>
        </authorList>
    </citation>
    <scope>NUCLEOTIDE SEQUENCE [LARGE SCALE GENOMIC DNA]</scope>
    <source>
        <strain evidence="9 10">193</strain>
    </source>
</reference>
<name>A0A3M0IFK8_9ACTN</name>
<evidence type="ECO:0000256" key="4">
    <source>
        <dbReference type="ARBA" id="ARBA00022475"/>
    </source>
</evidence>
<sequence>MNWLNAQAFTLLGQHIKWSDMIGNVIGLVGLVFGWRRSLWSWPTQFLSGLILFAAFATAHLSGSAGKQIVVMVVAGYGWWQWNRGRAQGEDGHIAVRFATPRERAALLAAAGVGTVAVAGLFHAYPSLSWDPWPDAYIFIGTIVAMYAQARGMVEFWLAWLLVDAVGVPLNFANGFAFSGFVYVIYGALVLWGLRDWWLRSRRTARPVLEGATA</sequence>
<keyword evidence="3" id="KW-0813">Transport</keyword>
<evidence type="ECO:0000256" key="6">
    <source>
        <dbReference type="ARBA" id="ARBA00022989"/>
    </source>
</evidence>
<feature type="transmembrane region" description="Helical" evidence="8">
    <location>
        <begin position="47"/>
        <end position="80"/>
    </location>
</feature>
<dbReference type="AlphaFoldDB" id="A0A3M0IFK8"/>
<comment type="subcellular location">
    <subcellularLocation>
        <location evidence="1">Cell membrane</location>
        <topology evidence="1">Multi-pass membrane protein</topology>
    </subcellularLocation>
</comment>
<evidence type="ECO:0000256" key="1">
    <source>
        <dbReference type="ARBA" id="ARBA00004651"/>
    </source>
</evidence>
<dbReference type="PANTHER" id="PTHR36122:SF2">
    <property type="entry name" value="NICOTINAMIDE RIBOSIDE TRANSPORTER PNUC"/>
    <property type="match status" value="1"/>
</dbReference>
<feature type="transmembrane region" description="Helical" evidence="8">
    <location>
        <begin position="105"/>
        <end position="125"/>
    </location>
</feature>
<dbReference type="Proteomes" id="UP000270471">
    <property type="component" value="Unassembled WGS sequence"/>
</dbReference>
<keyword evidence="10" id="KW-1185">Reference proteome</keyword>
<evidence type="ECO:0000256" key="5">
    <source>
        <dbReference type="ARBA" id="ARBA00022692"/>
    </source>
</evidence>
<dbReference type="PANTHER" id="PTHR36122">
    <property type="entry name" value="NICOTINAMIDE RIBOSIDE TRANSPORTER PNUC"/>
    <property type="match status" value="1"/>
</dbReference>
<dbReference type="GO" id="GO:0005886">
    <property type="term" value="C:plasma membrane"/>
    <property type="evidence" value="ECO:0007669"/>
    <property type="project" value="UniProtKB-SubCell"/>
</dbReference>
<evidence type="ECO:0008006" key="11">
    <source>
        <dbReference type="Google" id="ProtNLM"/>
    </source>
</evidence>
<dbReference type="InterPro" id="IPR006419">
    <property type="entry name" value="NMN_transpt_PnuC"/>
</dbReference>